<protein>
    <submittedName>
        <fullName evidence="2">Uncharacterized protein</fullName>
    </submittedName>
</protein>
<keyword evidence="3" id="KW-1185">Reference proteome</keyword>
<feature type="transmembrane region" description="Helical" evidence="1">
    <location>
        <begin position="12"/>
        <end position="30"/>
    </location>
</feature>
<evidence type="ECO:0000313" key="2">
    <source>
        <dbReference type="EMBL" id="MBJ7551102.1"/>
    </source>
</evidence>
<evidence type="ECO:0000313" key="3">
    <source>
        <dbReference type="Proteomes" id="UP000598488"/>
    </source>
</evidence>
<reference evidence="2 3" key="1">
    <citation type="submission" date="2020-12" db="EMBL/GenBank/DDBJ databases">
        <title>Comparative genome analysis of fungal antagonists Marinomonas ostreistagni 398 and M. spartinae 468.</title>
        <authorList>
            <person name="Fields J.L."/>
            <person name="Mavrodi O.V."/>
            <person name="Biber P.D."/>
            <person name="Indest K.J."/>
            <person name="Mavrodi D.V."/>
        </authorList>
    </citation>
    <scope>NUCLEOTIDE SEQUENCE [LARGE SCALE GENOMIC DNA]</scope>
    <source>
        <strain evidence="2 3">USM7</strain>
    </source>
</reference>
<accession>A0ABS0ZBQ4</accession>
<gene>
    <name evidence="2" type="ORF">JHD44_10450</name>
</gene>
<dbReference type="RefSeq" id="WP_199462700.1">
    <property type="nucleotide sequence ID" value="NZ_JAEMUH010000009.1"/>
</dbReference>
<dbReference type="Proteomes" id="UP000598488">
    <property type="component" value="Unassembled WGS sequence"/>
</dbReference>
<comment type="caution">
    <text evidence="2">The sequence shown here is derived from an EMBL/GenBank/DDBJ whole genome shotgun (WGS) entry which is preliminary data.</text>
</comment>
<dbReference type="EMBL" id="JAEMUH010000009">
    <property type="protein sequence ID" value="MBJ7551102.1"/>
    <property type="molecule type" value="Genomic_DNA"/>
</dbReference>
<keyword evidence="1" id="KW-0812">Transmembrane</keyword>
<sequence>MFNRDKPLFSRPVLAVIIVVTTLAVWLLNLTDPRTVLEQPSVESWKTDSGIPVYWVTQNSWSGSDKVEMAIVFHAETSTPSLTQATWERLTGATLPLSTATINQRLTPLAAKADSHYDPQQQTLQVSFSNQEQYLGATMRVLDAWLNRTQFKYSSLQNNIRLTNQNMANQQLLLQLWPEYNASQTNNLEGLSPDLLSQHLQTIKQAVSHITLAGTLNDTSKAQLKSALNRLTAHMALKAPPSNWESSVQSSVSILGQQELQAFYGAMTITPLLSVTDWLALQILAKDSLDRQKQALNSTVGQWQLHLSPWQPYVTWQLQAPQSVLASASQSSDPESSWVVPSSLPSYQNADAFIELKQQLLAQLSQLSQNPTWWAAIGSRVAYPNSALDLESFAEHYSDAANSFTMSQYQAAIDRLLIISSRQEVLVKL</sequence>
<proteinExistence type="predicted"/>
<organism evidence="2 3">
    <name type="scientific">Marinomonas ostreistagni</name>
    <dbReference type="NCBI Taxonomy" id="359209"/>
    <lineage>
        <taxon>Bacteria</taxon>
        <taxon>Pseudomonadati</taxon>
        <taxon>Pseudomonadota</taxon>
        <taxon>Gammaproteobacteria</taxon>
        <taxon>Oceanospirillales</taxon>
        <taxon>Oceanospirillaceae</taxon>
        <taxon>Marinomonas</taxon>
    </lineage>
</organism>
<evidence type="ECO:0000256" key="1">
    <source>
        <dbReference type="SAM" id="Phobius"/>
    </source>
</evidence>
<keyword evidence="1" id="KW-1133">Transmembrane helix</keyword>
<name>A0ABS0ZBQ4_9GAMM</name>
<keyword evidence="1" id="KW-0472">Membrane</keyword>